<sequence>MKEHIIAAIDTKRKILASSEILQNLTNIISLLKKVYQKGGKMLIAGNGGSAADAQHFAAEIVGHYQIKRPGRPALALTTDTSALTSISNDDGYDYIFSRQIEALGQAGDVLIVITTSDLEEKEHGHSANLWQAIEQAKKQNLTVIGLLSEKSKRIGEMVDHHLKVPSQETPIIQEVHIMLIHIICAELEKSFV</sequence>
<dbReference type="CDD" id="cd05006">
    <property type="entry name" value="SIS_GmhA"/>
    <property type="match status" value="1"/>
</dbReference>
<reference evidence="2 3" key="1">
    <citation type="journal article" date="2016" name="Nat. Commun.">
        <title>Thousands of microbial genomes shed light on interconnected biogeochemical processes in an aquifer system.</title>
        <authorList>
            <person name="Anantharaman K."/>
            <person name="Brown C.T."/>
            <person name="Hug L.A."/>
            <person name="Sharon I."/>
            <person name="Castelle C.J."/>
            <person name="Probst A.J."/>
            <person name="Thomas B.C."/>
            <person name="Singh A."/>
            <person name="Wilkins M.J."/>
            <person name="Karaoz U."/>
            <person name="Brodie E.L."/>
            <person name="Williams K.H."/>
            <person name="Hubbard S.S."/>
            <person name="Banfield J.F."/>
        </authorList>
    </citation>
    <scope>NUCLEOTIDE SEQUENCE [LARGE SCALE GENOMIC DNA]</scope>
</reference>
<dbReference type="AlphaFoldDB" id="A0A1G2BCV2"/>
<name>A0A1G2BCV2_9BACT</name>
<dbReference type="GO" id="GO:1901135">
    <property type="term" value="P:carbohydrate derivative metabolic process"/>
    <property type="evidence" value="ECO:0007669"/>
    <property type="project" value="InterPro"/>
</dbReference>
<dbReference type="PROSITE" id="PS51464">
    <property type="entry name" value="SIS"/>
    <property type="match status" value="1"/>
</dbReference>
<dbReference type="InterPro" id="IPR035461">
    <property type="entry name" value="GmhA/DiaA"/>
</dbReference>
<dbReference type="InterPro" id="IPR001347">
    <property type="entry name" value="SIS_dom"/>
</dbReference>
<accession>A0A1G2BCV2</accession>
<dbReference type="SUPFAM" id="SSF53697">
    <property type="entry name" value="SIS domain"/>
    <property type="match status" value="1"/>
</dbReference>
<dbReference type="Pfam" id="PF13580">
    <property type="entry name" value="SIS_2"/>
    <property type="match status" value="1"/>
</dbReference>
<evidence type="ECO:0000313" key="2">
    <source>
        <dbReference type="EMBL" id="OGY86090.1"/>
    </source>
</evidence>
<dbReference type="EMBL" id="MHKI01000025">
    <property type="protein sequence ID" value="OGY86090.1"/>
    <property type="molecule type" value="Genomic_DNA"/>
</dbReference>
<comment type="caution">
    <text evidence="2">The sequence shown here is derived from an EMBL/GenBank/DDBJ whole genome shotgun (WGS) entry which is preliminary data.</text>
</comment>
<gene>
    <name evidence="2" type="ORF">A2319_01355</name>
</gene>
<dbReference type="Gene3D" id="3.40.50.10490">
    <property type="entry name" value="Glucose-6-phosphate isomerase like protein, domain 1"/>
    <property type="match status" value="1"/>
</dbReference>
<organism evidence="2 3">
    <name type="scientific">Candidatus Kerfeldbacteria bacterium RIFOXYB2_FULL_38_14</name>
    <dbReference type="NCBI Taxonomy" id="1798547"/>
    <lineage>
        <taxon>Bacteria</taxon>
        <taxon>Candidatus Kerfeldiibacteriota</taxon>
    </lineage>
</organism>
<dbReference type="Proteomes" id="UP000176420">
    <property type="component" value="Unassembled WGS sequence"/>
</dbReference>
<protein>
    <recommendedName>
        <fullName evidence="1">SIS domain-containing protein</fullName>
    </recommendedName>
</protein>
<dbReference type="PANTHER" id="PTHR30390">
    <property type="entry name" value="SEDOHEPTULOSE 7-PHOSPHATE ISOMERASE / DNAA INITIATOR-ASSOCIATING FACTOR FOR REPLICATION INITIATION"/>
    <property type="match status" value="1"/>
</dbReference>
<feature type="domain" description="SIS" evidence="1">
    <location>
        <begin position="32"/>
        <end position="193"/>
    </location>
</feature>
<proteinExistence type="predicted"/>
<dbReference type="InterPro" id="IPR050099">
    <property type="entry name" value="SIS_GmhA/DiaA_subfam"/>
</dbReference>
<dbReference type="GO" id="GO:0097367">
    <property type="term" value="F:carbohydrate derivative binding"/>
    <property type="evidence" value="ECO:0007669"/>
    <property type="project" value="InterPro"/>
</dbReference>
<evidence type="ECO:0000259" key="1">
    <source>
        <dbReference type="PROSITE" id="PS51464"/>
    </source>
</evidence>
<evidence type="ECO:0000313" key="3">
    <source>
        <dbReference type="Proteomes" id="UP000176420"/>
    </source>
</evidence>
<dbReference type="InterPro" id="IPR046348">
    <property type="entry name" value="SIS_dom_sf"/>
</dbReference>